<keyword evidence="2" id="KW-1185">Reference proteome</keyword>
<organism evidence="1 2">
    <name type="scientific">Bifidobacterium merycicum</name>
    <dbReference type="NCBI Taxonomy" id="78345"/>
    <lineage>
        <taxon>Bacteria</taxon>
        <taxon>Bacillati</taxon>
        <taxon>Actinomycetota</taxon>
        <taxon>Actinomycetes</taxon>
        <taxon>Bifidobacteriales</taxon>
        <taxon>Bifidobacteriaceae</taxon>
        <taxon>Bifidobacterium</taxon>
    </lineage>
</organism>
<comment type="caution">
    <text evidence="1">The sequence shown here is derived from an EMBL/GenBank/DDBJ whole genome shotgun (WGS) entry which is preliminary data.</text>
</comment>
<sequence>MLWDCAFCGFRCLSDQGPRPPGRVFLIFLISFRCLSDQGPRPQQGGRGHLPARFRCLSDQGLTTWGCVGAVGDVGFRGDKEESFFEPIVARSRSSRLGGLLQCLRPVVESFLLYHIVYLYRAGHGSGDRRNFGAYFPSCSSCGSGAHGWNRVLSWTDCSDIALVSVFRWRSRSANCIAANEDWFSASFDFALLHYCRHVSQVLWICFWRNNN</sequence>
<evidence type="ECO:0000313" key="1">
    <source>
        <dbReference type="EMBL" id="KFI71480.1"/>
    </source>
</evidence>
<gene>
    <name evidence="1" type="ORF">BMERY_0984</name>
</gene>
<dbReference type="EMBL" id="JGZC01000001">
    <property type="protein sequence ID" value="KFI71480.1"/>
    <property type="molecule type" value="Genomic_DNA"/>
</dbReference>
<accession>A0A087BKD0</accession>
<reference evidence="1 2" key="1">
    <citation type="submission" date="2014-03" db="EMBL/GenBank/DDBJ databases">
        <title>Genomics of Bifidobacteria.</title>
        <authorList>
            <person name="Ventura M."/>
            <person name="Milani C."/>
            <person name="Lugli G.A."/>
        </authorList>
    </citation>
    <scope>NUCLEOTIDE SEQUENCE [LARGE SCALE GENOMIC DNA]</scope>
    <source>
        <strain evidence="1 2">LMG 11341</strain>
    </source>
</reference>
<dbReference type="AlphaFoldDB" id="A0A087BKD0"/>
<dbReference type="Proteomes" id="UP000029060">
    <property type="component" value="Unassembled WGS sequence"/>
</dbReference>
<evidence type="ECO:0000313" key="2">
    <source>
        <dbReference type="Proteomes" id="UP000029060"/>
    </source>
</evidence>
<name>A0A087BKD0_9BIFI</name>
<proteinExistence type="predicted"/>
<protein>
    <submittedName>
        <fullName evidence="1">Uncharacterized protein</fullName>
    </submittedName>
</protein>